<accession>A0A369XIF8</accession>
<organism evidence="3 4">
    <name type="scientific">Candidatus Accumulibacter meliphilus</name>
    <dbReference type="NCBI Taxonomy" id="2211374"/>
    <lineage>
        <taxon>Bacteria</taxon>
        <taxon>Pseudomonadati</taxon>
        <taxon>Pseudomonadota</taxon>
        <taxon>Betaproteobacteria</taxon>
        <taxon>Candidatus Accumulibacter</taxon>
    </lineage>
</organism>
<gene>
    <name evidence="3" type="ORF">DVS81_20755</name>
</gene>
<dbReference type="InterPro" id="IPR007337">
    <property type="entry name" value="RelB/DinJ"/>
</dbReference>
<evidence type="ECO:0000313" key="4">
    <source>
        <dbReference type="Proteomes" id="UP000253831"/>
    </source>
</evidence>
<dbReference type="Proteomes" id="UP000253831">
    <property type="component" value="Unassembled WGS sequence"/>
</dbReference>
<reference evidence="3 4" key="1">
    <citation type="submission" date="2018-05" db="EMBL/GenBank/DDBJ databases">
        <title>Integrated omic analyses show evidence that a Ca. Accumulibacter phosphatis strain performs denitrification under micro-aerobic conditions.</title>
        <authorList>
            <person name="Camejo P.Y."/>
            <person name="Katherine M.D."/>
            <person name="Daniel N.R."/>
        </authorList>
    </citation>
    <scope>NUCLEOTIDE SEQUENCE [LARGE SCALE GENOMIC DNA]</scope>
    <source>
        <strain evidence="3">UW-LDO-IC</strain>
    </source>
</reference>
<dbReference type="Pfam" id="PF04221">
    <property type="entry name" value="RelB"/>
    <property type="match status" value="1"/>
</dbReference>
<dbReference type="GO" id="GO:0006351">
    <property type="term" value="P:DNA-templated transcription"/>
    <property type="evidence" value="ECO:0007669"/>
    <property type="project" value="TreeGrafter"/>
</dbReference>
<dbReference type="PANTHER" id="PTHR38781:SF1">
    <property type="entry name" value="ANTITOXIN DINJ-RELATED"/>
    <property type="match status" value="1"/>
</dbReference>
<evidence type="ECO:0000256" key="2">
    <source>
        <dbReference type="ARBA" id="ARBA00022649"/>
    </source>
</evidence>
<keyword evidence="2" id="KW-1277">Toxin-antitoxin system</keyword>
<dbReference type="NCBIfam" id="TIGR02384">
    <property type="entry name" value="RelB_DinJ"/>
    <property type="match status" value="1"/>
</dbReference>
<dbReference type="EMBL" id="QPGA01000119">
    <property type="protein sequence ID" value="RDE48696.1"/>
    <property type="molecule type" value="Genomic_DNA"/>
</dbReference>
<name>A0A369XIF8_9PROT</name>
<proteinExistence type="inferred from homology"/>
<evidence type="ECO:0000313" key="3">
    <source>
        <dbReference type="EMBL" id="RDE48696.1"/>
    </source>
</evidence>
<dbReference type="Gene3D" id="1.10.1220.10">
    <property type="entry name" value="Met repressor-like"/>
    <property type="match status" value="1"/>
</dbReference>
<sequence length="76" mass="8494">MRTDTDVRARIDTKTKTRAVVALKAMGLSVSDAIRLLMVHVADERCLPFEVNLKSVKKRKRQPVASASTTQRAARE</sequence>
<evidence type="ECO:0000256" key="1">
    <source>
        <dbReference type="ARBA" id="ARBA00010562"/>
    </source>
</evidence>
<dbReference type="PANTHER" id="PTHR38781">
    <property type="entry name" value="ANTITOXIN DINJ-RELATED"/>
    <property type="match status" value="1"/>
</dbReference>
<comment type="similarity">
    <text evidence="1">Belongs to the RelB/DinJ antitoxin family.</text>
</comment>
<protein>
    <submittedName>
        <fullName evidence="3">Type II toxin-antitoxin system RelB/DinJ family antitoxin</fullName>
    </submittedName>
</protein>
<comment type="caution">
    <text evidence="3">The sequence shown here is derived from an EMBL/GenBank/DDBJ whole genome shotgun (WGS) entry which is preliminary data.</text>
</comment>
<dbReference type="InterPro" id="IPR013321">
    <property type="entry name" value="Arc_rbn_hlx_hlx"/>
</dbReference>
<dbReference type="GO" id="GO:0006355">
    <property type="term" value="P:regulation of DNA-templated transcription"/>
    <property type="evidence" value="ECO:0007669"/>
    <property type="project" value="InterPro"/>
</dbReference>
<dbReference type="AlphaFoldDB" id="A0A369XIF8"/>